<gene>
    <name evidence="1" type="ORF">DSO57_1009996</name>
</gene>
<proteinExistence type="predicted"/>
<dbReference type="Proteomes" id="UP001165960">
    <property type="component" value="Unassembled WGS sequence"/>
</dbReference>
<name>A0ACC2RLG7_9FUNG</name>
<evidence type="ECO:0000313" key="2">
    <source>
        <dbReference type="Proteomes" id="UP001165960"/>
    </source>
</evidence>
<sequence length="152" mass="16348">MTQKKVVVLGGGISGLAAAWRLAKRAPKDKLHVTLLEASPRAGGWLKTKPVPGVGIFECGPRSLRPAGLPGLSTLGLIDQIGLTDKIYAVDRQEPASKIRSIYYNGELHQLPTKLSGILTNKSPILEGLIPGLLKEPFVRSKLGVEEDEIYS</sequence>
<organism evidence="1 2">
    <name type="scientific">Entomophthora muscae</name>
    <dbReference type="NCBI Taxonomy" id="34485"/>
    <lineage>
        <taxon>Eukaryota</taxon>
        <taxon>Fungi</taxon>
        <taxon>Fungi incertae sedis</taxon>
        <taxon>Zoopagomycota</taxon>
        <taxon>Entomophthoromycotina</taxon>
        <taxon>Entomophthoromycetes</taxon>
        <taxon>Entomophthorales</taxon>
        <taxon>Entomophthoraceae</taxon>
        <taxon>Entomophthora</taxon>
    </lineage>
</organism>
<accession>A0ACC2RLG7</accession>
<reference evidence="1" key="1">
    <citation type="submission" date="2022-04" db="EMBL/GenBank/DDBJ databases">
        <title>Genome of the entomopathogenic fungus Entomophthora muscae.</title>
        <authorList>
            <person name="Elya C."/>
            <person name="Lovett B.R."/>
            <person name="Lee E."/>
            <person name="Macias A.M."/>
            <person name="Hajek A.E."/>
            <person name="De Bivort B.L."/>
            <person name="Kasson M.T."/>
            <person name="De Fine Licht H.H."/>
            <person name="Stajich J.E."/>
        </authorList>
    </citation>
    <scope>NUCLEOTIDE SEQUENCE</scope>
    <source>
        <strain evidence="1">Berkeley</strain>
    </source>
</reference>
<protein>
    <submittedName>
        <fullName evidence="1">Uncharacterized protein</fullName>
    </submittedName>
</protein>
<evidence type="ECO:0000313" key="1">
    <source>
        <dbReference type="EMBL" id="KAJ9050886.1"/>
    </source>
</evidence>
<dbReference type="EMBL" id="QTSX02007132">
    <property type="protein sequence ID" value="KAJ9050886.1"/>
    <property type="molecule type" value="Genomic_DNA"/>
</dbReference>
<keyword evidence="2" id="KW-1185">Reference proteome</keyword>
<comment type="caution">
    <text evidence="1">The sequence shown here is derived from an EMBL/GenBank/DDBJ whole genome shotgun (WGS) entry which is preliminary data.</text>
</comment>